<accession>A0ABP9QDG1</accession>
<gene>
    <name evidence="1" type="ORF">GCM10025770_07250</name>
</gene>
<organism evidence="1 2">
    <name type="scientific">Viridibacterium curvum</name>
    <dbReference type="NCBI Taxonomy" id="1101404"/>
    <lineage>
        <taxon>Bacteria</taxon>
        <taxon>Pseudomonadati</taxon>
        <taxon>Pseudomonadota</taxon>
        <taxon>Betaproteobacteria</taxon>
        <taxon>Rhodocyclales</taxon>
        <taxon>Rhodocyclaceae</taxon>
        <taxon>Viridibacterium</taxon>
    </lineage>
</organism>
<dbReference type="RefSeq" id="WP_345531475.1">
    <property type="nucleotide sequence ID" value="NZ_BAABLD010000002.1"/>
</dbReference>
<dbReference type="Proteomes" id="UP001500547">
    <property type="component" value="Unassembled WGS sequence"/>
</dbReference>
<evidence type="ECO:0000313" key="2">
    <source>
        <dbReference type="Proteomes" id="UP001500547"/>
    </source>
</evidence>
<keyword evidence="2" id="KW-1185">Reference proteome</keyword>
<comment type="caution">
    <text evidence="1">The sequence shown here is derived from an EMBL/GenBank/DDBJ whole genome shotgun (WGS) entry which is preliminary data.</text>
</comment>
<name>A0ABP9QDG1_9RHOO</name>
<protein>
    <submittedName>
        <fullName evidence="1">Uncharacterized protein</fullName>
    </submittedName>
</protein>
<proteinExistence type="predicted"/>
<reference evidence="2" key="1">
    <citation type="journal article" date="2019" name="Int. J. Syst. Evol. Microbiol.">
        <title>The Global Catalogue of Microorganisms (GCM) 10K type strain sequencing project: providing services to taxonomists for standard genome sequencing and annotation.</title>
        <authorList>
            <consortium name="The Broad Institute Genomics Platform"/>
            <consortium name="The Broad Institute Genome Sequencing Center for Infectious Disease"/>
            <person name="Wu L."/>
            <person name="Ma J."/>
        </authorList>
    </citation>
    <scope>NUCLEOTIDE SEQUENCE [LARGE SCALE GENOMIC DNA]</scope>
    <source>
        <strain evidence="2">JCM 18715</strain>
    </source>
</reference>
<sequence length="279" mass="29999">MSLWRPKSLGMGVGGGELVIVDRINSEGAHVASQLPLRDYLPGAGSPETAIWEPAVNTALSQANKLSGRLQVSISDDWVRYWTVTPPKGLGSMLELRALAAGRFEQLFGAAAEAWHIEADWSANRPMLACAVPRSLVVALTAVSSHSGCRIASVVPEAIRLINRDASQLKEDGWICCFGSHAFLALLQQRGQLLAARQFRFDLTPALPEVLAKLETEALRLGHDMPATVFLLGDAPPIIEVPGSSIRVKMPSRARPMPKAVGMERASDAFRLALHGVAA</sequence>
<evidence type="ECO:0000313" key="1">
    <source>
        <dbReference type="EMBL" id="GAA5160042.1"/>
    </source>
</evidence>
<dbReference type="EMBL" id="BAABLD010000002">
    <property type="protein sequence ID" value="GAA5160042.1"/>
    <property type="molecule type" value="Genomic_DNA"/>
</dbReference>